<dbReference type="Gene3D" id="3.30.559.10">
    <property type="entry name" value="Chloramphenicol acetyltransferase-like domain"/>
    <property type="match status" value="2"/>
</dbReference>
<dbReference type="Proteomes" id="UP000017836">
    <property type="component" value="Unassembled WGS sequence"/>
</dbReference>
<dbReference type="AlphaFoldDB" id="W1PXE5"/>
<dbReference type="Pfam" id="PF02458">
    <property type="entry name" value="Transferase"/>
    <property type="match status" value="1"/>
</dbReference>
<organism evidence="3 4">
    <name type="scientific">Amborella trichopoda</name>
    <dbReference type="NCBI Taxonomy" id="13333"/>
    <lineage>
        <taxon>Eukaryota</taxon>
        <taxon>Viridiplantae</taxon>
        <taxon>Streptophyta</taxon>
        <taxon>Embryophyta</taxon>
        <taxon>Tracheophyta</taxon>
        <taxon>Spermatophyta</taxon>
        <taxon>Magnoliopsida</taxon>
        <taxon>Amborellales</taxon>
        <taxon>Amborellaceae</taxon>
        <taxon>Amborella</taxon>
    </lineage>
</organism>
<dbReference type="InterPro" id="IPR023213">
    <property type="entry name" value="CAT-like_dom_sf"/>
</dbReference>
<dbReference type="eggNOG" id="ENOG502QPXT">
    <property type="taxonomic scope" value="Eukaryota"/>
</dbReference>
<evidence type="ECO:0000256" key="2">
    <source>
        <dbReference type="ARBA" id="ARBA00023315"/>
    </source>
</evidence>
<dbReference type="InterPro" id="IPR051504">
    <property type="entry name" value="Plant_metabolite_acyltrans"/>
</dbReference>
<dbReference type="PANTHER" id="PTHR31625">
    <property type="match status" value="1"/>
</dbReference>
<dbReference type="HOGENOM" id="CLU_014546_7_0_1"/>
<keyword evidence="4" id="KW-1185">Reference proteome</keyword>
<keyword evidence="2" id="KW-0012">Acyltransferase</keyword>
<reference evidence="4" key="1">
    <citation type="journal article" date="2013" name="Science">
        <title>The Amborella genome and the evolution of flowering plants.</title>
        <authorList>
            <consortium name="Amborella Genome Project"/>
        </authorList>
    </citation>
    <scope>NUCLEOTIDE SEQUENCE [LARGE SCALE GENOMIC DNA]</scope>
</reference>
<sequence length="329" mass="36873">MSTLVKIFNIFPVLPPPNSLPNSPEVLTFLDILWLVFSPVQRIFFYDPLEQKTDDPLDQKTDFSDVIVKLKESLSLTLRYFYPHTGKLVLSETSGLLEIQYDHIDGVAFHVAEAEAEAEADYEALTRSSVHNTNIFLSLVPPLLVHNFPAPLLSVQATRFPNGGLCIGISFHHGVADGKSFTNFVEAWAEIHKSGDRSCQPCHDLSVLCDPGGISTLYMNNFSISKEGFPAPKFLKPSDLVTTTFIIDKESIVRLKKRAMRNEAEGRTFYSTFVVGCAHIWVCTAKAKQLRDESEMGFTFPVDCRSHVRPKMPEEIVLDPVFYSVNGKI</sequence>
<name>W1PXE5_AMBTC</name>
<dbReference type="Gramene" id="ERN12634">
    <property type="protein sequence ID" value="ERN12634"/>
    <property type="gene ID" value="AMTR_s00025p00235120"/>
</dbReference>
<evidence type="ECO:0000313" key="3">
    <source>
        <dbReference type="EMBL" id="ERN12634.1"/>
    </source>
</evidence>
<proteinExistence type="predicted"/>
<protein>
    <submittedName>
        <fullName evidence="3">Uncharacterized protein</fullName>
    </submittedName>
</protein>
<dbReference type="GO" id="GO:0016747">
    <property type="term" value="F:acyltransferase activity, transferring groups other than amino-acyl groups"/>
    <property type="evidence" value="ECO:0007669"/>
    <property type="project" value="UniProtKB-ARBA"/>
</dbReference>
<accession>W1PXE5</accession>
<evidence type="ECO:0000313" key="4">
    <source>
        <dbReference type="Proteomes" id="UP000017836"/>
    </source>
</evidence>
<keyword evidence="1" id="KW-0808">Transferase</keyword>
<dbReference type="EMBL" id="KI392614">
    <property type="protein sequence ID" value="ERN12634.1"/>
    <property type="molecule type" value="Genomic_DNA"/>
</dbReference>
<gene>
    <name evidence="3" type="ORF">AMTR_s00025p00235120</name>
</gene>
<evidence type="ECO:0000256" key="1">
    <source>
        <dbReference type="ARBA" id="ARBA00022679"/>
    </source>
</evidence>